<dbReference type="InterPro" id="IPR023130">
    <property type="entry name" value="Ta0600-like_sf"/>
</dbReference>
<evidence type="ECO:0000313" key="2">
    <source>
        <dbReference type="EMBL" id="KUL02541.1"/>
    </source>
</evidence>
<sequence length="92" mass="9953">MASPDETIRICIQMLQNISEDSTIPRNIRRVADATRTVLQDESRSIGLRAATAISMIDEISNEVRYVFSGCLSGDPIALPAVSPPCVSSLAF</sequence>
<protein>
    <submittedName>
        <fullName evidence="2">Uncharacterized protein</fullName>
    </submittedName>
</protein>
<gene>
    <name evidence="2" type="ORF">XE10_0663</name>
</gene>
<accession>A0A101IWS9</accession>
<dbReference type="EMBL" id="LGHE01000056">
    <property type="protein sequence ID" value="KUL02541.1"/>
    <property type="molecule type" value="Genomic_DNA"/>
</dbReference>
<dbReference type="Pfam" id="PF03685">
    <property type="entry name" value="UPF0147"/>
    <property type="match status" value="1"/>
</dbReference>
<name>A0A101IWS9_9EURY</name>
<comment type="similarity">
    <text evidence="1">Belongs to the UPF0147 family.</text>
</comment>
<dbReference type="PATRIC" id="fig|2198.3.peg.491"/>
<dbReference type="SUPFAM" id="SSF158436">
    <property type="entry name" value="Ta0600-like"/>
    <property type="match status" value="1"/>
</dbReference>
<organism evidence="2 3">
    <name type="scientific">Methanoculleus marisnigri</name>
    <dbReference type="NCBI Taxonomy" id="2198"/>
    <lineage>
        <taxon>Archaea</taxon>
        <taxon>Methanobacteriati</taxon>
        <taxon>Methanobacteriota</taxon>
        <taxon>Stenosarchaea group</taxon>
        <taxon>Methanomicrobia</taxon>
        <taxon>Methanomicrobiales</taxon>
        <taxon>Methanomicrobiaceae</taxon>
        <taxon>Methanoculleus</taxon>
    </lineage>
</organism>
<evidence type="ECO:0000256" key="1">
    <source>
        <dbReference type="ARBA" id="ARBA00005958"/>
    </source>
</evidence>
<reference evidence="3" key="1">
    <citation type="journal article" date="2015" name="MBio">
        <title>Genome-Resolved Metagenomic Analysis Reveals Roles for Candidate Phyla and Other Microbial Community Members in Biogeochemical Transformations in Oil Reservoirs.</title>
        <authorList>
            <person name="Hu P."/>
            <person name="Tom L."/>
            <person name="Singh A."/>
            <person name="Thomas B.C."/>
            <person name="Baker B.J."/>
            <person name="Piceno Y.M."/>
            <person name="Andersen G.L."/>
            <person name="Banfield J.F."/>
        </authorList>
    </citation>
    <scope>NUCLEOTIDE SEQUENCE [LARGE SCALE GENOMIC DNA]</scope>
</reference>
<evidence type="ECO:0000313" key="3">
    <source>
        <dbReference type="Proteomes" id="UP000054598"/>
    </source>
</evidence>
<dbReference type="Gene3D" id="1.20.1440.50">
    <property type="entry name" value="Ta0600-like"/>
    <property type="match status" value="1"/>
</dbReference>
<dbReference type="AlphaFoldDB" id="A0A101IWS9"/>
<comment type="caution">
    <text evidence="2">The sequence shown here is derived from an EMBL/GenBank/DDBJ whole genome shotgun (WGS) entry which is preliminary data.</text>
</comment>
<dbReference type="InterPro" id="IPR005354">
    <property type="entry name" value="UPF0147"/>
</dbReference>
<dbReference type="Proteomes" id="UP000054598">
    <property type="component" value="Unassembled WGS sequence"/>
</dbReference>
<proteinExistence type="inferred from homology"/>